<gene>
    <name evidence="1" type="ORF">M976_00179</name>
</gene>
<comment type="caution">
    <text evidence="1">The sequence shown here is derived from an EMBL/GenBank/DDBJ whole genome shotgun (WGS) entry which is preliminary data.</text>
</comment>
<sequence>MKVYELAVVPDNAILLYGPENPGDFVTLNLALMESDADIRMAGENLDAFISDAANKTQASTLLAANPTVSVAIKVAEEMLALSAR</sequence>
<organism evidence="1 2">
    <name type="scientific">Buttiauxella ferragutiae ATCC 51602</name>
    <dbReference type="NCBI Taxonomy" id="1354252"/>
    <lineage>
        <taxon>Bacteria</taxon>
        <taxon>Pseudomonadati</taxon>
        <taxon>Pseudomonadota</taxon>
        <taxon>Gammaproteobacteria</taxon>
        <taxon>Enterobacterales</taxon>
        <taxon>Enterobacteriaceae</taxon>
        <taxon>Buttiauxella</taxon>
    </lineage>
</organism>
<keyword evidence="2" id="KW-1185">Reference proteome</keyword>
<dbReference type="RefSeq" id="WP_064540036.1">
    <property type="nucleotide sequence ID" value="NZ_LXEQ01000001.1"/>
</dbReference>
<evidence type="ECO:0000313" key="1">
    <source>
        <dbReference type="EMBL" id="OAT33432.1"/>
    </source>
</evidence>
<accession>A0ABX2WF60</accession>
<evidence type="ECO:0000313" key="2">
    <source>
        <dbReference type="Proteomes" id="UP000078407"/>
    </source>
</evidence>
<proteinExistence type="predicted"/>
<protein>
    <recommendedName>
        <fullName evidence="3">Cytoplasmic protein</fullName>
    </recommendedName>
</protein>
<dbReference type="Proteomes" id="UP000078407">
    <property type="component" value="Unassembled WGS sequence"/>
</dbReference>
<dbReference type="EMBL" id="LXEQ01000001">
    <property type="protein sequence ID" value="OAT33432.1"/>
    <property type="molecule type" value="Genomic_DNA"/>
</dbReference>
<name>A0ABX2WF60_9ENTR</name>
<reference evidence="1 2" key="1">
    <citation type="submission" date="2016-04" db="EMBL/GenBank/DDBJ databases">
        <title>ATOL: Assembling a taxonomically balanced genome-scale reconstruction of the evolutionary history of the Enterobacteriaceae.</title>
        <authorList>
            <person name="Plunkett G.III."/>
            <person name="Neeno-Eckwall E.C."/>
            <person name="Glasner J.D."/>
            <person name="Perna N.T."/>
        </authorList>
    </citation>
    <scope>NUCLEOTIDE SEQUENCE [LARGE SCALE GENOMIC DNA]</scope>
    <source>
        <strain evidence="1 2">ATCC 51602</strain>
    </source>
</reference>
<evidence type="ECO:0008006" key="3">
    <source>
        <dbReference type="Google" id="ProtNLM"/>
    </source>
</evidence>